<gene>
    <name evidence="1" type="ORF">MNB_SV-5-1385</name>
</gene>
<name>A0A1W1EBW7_9ZZZZ</name>
<dbReference type="EMBL" id="FPKX01000006">
    <property type="protein sequence ID" value="SFZ97529.1"/>
    <property type="molecule type" value="Genomic_DNA"/>
</dbReference>
<dbReference type="AlphaFoldDB" id="A0A1W1EBW7"/>
<organism evidence="1">
    <name type="scientific">hydrothermal vent metagenome</name>
    <dbReference type="NCBI Taxonomy" id="652676"/>
    <lineage>
        <taxon>unclassified sequences</taxon>
        <taxon>metagenomes</taxon>
        <taxon>ecological metagenomes</taxon>
    </lineage>
</organism>
<evidence type="ECO:0000313" key="1">
    <source>
        <dbReference type="EMBL" id="SFZ97529.1"/>
    </source>
</evidence>
<protein>
    <submittedName>
        <fullName evidence="1">Uncharacterized protein</fullName>
    </submittedName>
</protein>
<accession>A0A1W1EBW7</accession>
<sequence length="37" mass="4125">MCLKHTLKSQTSPKSLAGFLPLFVVCTDSKYKLTLQP</sequence>
<reference evidence="1" key="1">
    <citation type="submission" date="2016-10" db="EMBL/GenBank/DDBJ databases">
        <authorList>
            <person name="de Groot N.N."/>
        </authorList>
    </citation>
    <scope>NUCLEOTIDE SEQUENCE</scope>
</reference>
<proteinExistence type="predicted"/>